<accession>A0AAE0CF88</accession>
<feature type="binding site" evidence="5">
    <location>
        <position position="246"/>
    </location>
    <ligand>
        <name>S-adenosyl-L-methionine</name>
        <dbReference type="ChEBI" id="CHEBI:59789"/>
    </ligand>
</feature>
<gene>
    <name evidence="8" type="ORF">CYMTET_36824</name>
</gene>
<dbReference type="PROSITE" id="PS51686">
    <property type="entry name" value="SAM_MT_RSMB_NOP"/>
    <property type="match status" value="1"/>
</dbReference>
<dbReference type="Gene3D" id="3.40.50.150">
    <property type="entry name" value="Vaccinia Virus protein VP39"/>
    <property type="match status" value="1"/>
</dbReference>
<keyword evidence="2 5" id="KW-0808">Transferase</keyword>
<dbReference type="AlphaFoldDB" id="A0AAE0CF88"/>
<feature type="active site" description="Nucleophile" evidence="5">
    <location>
        <position position="323"/>
    </location>
</feature>
<dbReference type="PRINTS" id="PR02008">
    <property type="entry name" value="RCMTFAMILY"/>
</dbReference>
<evidence type="ECO:0000256" key="6">
    <source>
        <dbReference type="SAM" id="MobiDB-lite"/>
    </source>
</evidence>
<comment type="caution">
    <text evidence="8">The sequence shown here is derived from an EMBL/GenBank/DDBJ whole genome shotgun (WGS) entry which is preliminary data.</text>
</comment>
<evidence type="ECO:0000313" key="9">
    <source>
        <dbReference type="Proteomes" id="UP001190700"/>
    </source>
</evidence>
<feature type="domain" description="SAM-dependent MTase RsmB/NOP-type" evidence="7">
    <location>
        <begin position="75"/>
        <end position="493"/>
    </location>
</feature>
<proteinExistence type="inferred from homology"/>
<dbReference type="GO" id="GO:0003723">
    <property type="term" value="F:RNA binding"/>
    <property type="evidence" value="ECO:0007669"/>
    <property type="project" value="UniProtKB-UniRule"/>
</dbReference>
<feature type="binding site" evidence="5">
    <location>
        <begin position="173"/>
        <end position="179"/>
    </location>
    <ligand>
        <name>S-adenosyl-L-methionine</name>
        <dbReference type="ChEBI" id="CHEBI:59789"/>
    </ligand>
</feature>
<dbReference type="InterPro" id="IPR023267">
    <property type="entry name" value="RCMT"/>
</dbReference>
<name>A0AAE0CF88_9CHLO</name>
<protein>
    <recommendedName>
        <fullName evidence="7">SAM-dependent MTase RsmB/NOP-type domain-containing protein</fullName>
    </recommendedName>
</protein>
<evidence type="ECO:0000313" key="8">
    <source>
        <dbReference type="EMBL" id="KAK3253948.1"/>
    </source>
</evidence>
<evidence type="ECO:0000256" key="3">
    <source>
        <dbReference type="ARBA" id="ARBA00022691"/>
    </source>
</evidence>
<dbReference type="InterPro" id="IPR049560">
    <property type="entry name" value="MeTrfase_RsmB-F_NOP2_cat"/>
</dbReference>
<dbReference type="InterPro" id="IPR001678">
    <property type="entry name" value="MeTrfase_RsmB-F_NOP2_dom"/>
</dbReference>
<evidence type="ECO:0000259" key="7">
    <source>
        <dbReference type="PROSITE" id="PS51686"/>
    </source>
</evidence>
<dbReference type="GO" id="GO:0001510">
    <property type="term" value="P:RNA methylation"/>
    <property type="evidence" value="ECO:0007669"/>
    <property type="project" value="InterPro"/>
</dbReference>
<feature type="binding site" evidence="5">
    <location>
        <position position="210"/>
    </location>
    <ligand>
        <name>S-adenosyl-L-methionine</name>
        <dbReference type="ChEBI" id="CHEBI:59789"/>
    </ligand>
</feature>
<feature type="compositionally biased region" description="Low complexity" evidence="6">
    <location>
        <begin position="582"/>
        <end position="591"/>
    </location>
</feature>
<reference evidence="8 9" key="1">
    <citation type="journal article" date="2015" name="Genome Biol. Evol.">
        <title>Comparative Genomics of a Bacterivorous Green Alga Reveals Evolutionary Causalities and Consequences of Phago-Mixotrophic Mode of Nutrition.</title>
        <authorList>
            <person name="Burns J.A."/>
            <person name="Paasch A."/>
            <person name="Narechania A."/>
            <person name="Kim E."/>
        </authorList>
    </citation>
    <scope>NUCLEOTIDE SEQUENCE [LARGE SCALE GENOMIC DNA]</scope>
    <source>
        <strain evidence="8 9">PLY_AMNH</strain>
    </source>
</reference>
<feature type="region of interest" description="Disordered" evidence="6">
    <location>
        <begin position="505"/>
        <end position="610"/>
    </location>
</feature>
<feature type="binding site" evidence="5">
    <location>
        <position position="270"/>
    </location>
    <ligand>
        <name>S-adenosyl-L-methionine</name>
        <dbReference type="ChEBI" id="CHEBI:59789"/>
    </ligand>
</feature>
<evidence type="ECO:0000256" key="5">
    <source>
        <dbReference type="PROSITE-ProRule" id="PRU01023"/>
    </source>
</evidence>
<keyword evidence="9" id="KW-1185">Reference proteome</keyword>
<feature type="region of interest" description="Disordered" evidence="6">
    <location>
        <begin position="1"/>
        <end position="21"/>
    </location>
</feature>
<evidence type="ECO:0000256" key="4">
    <source>
        <dbReference type="ARBA" id="ARBA00022884"/>
    </source>
</evidence>
<dbReference type="PANTHER" id="PTHR22808:SF1">
    <property type="entry name" value="RNA CYTOSINE-C(5)-METHYLTRANSFERASE NSUN2-RELATED"/>
    <property type="match status" value="1"/>
</dbReference>
<dbReference type="SUPFAM" id="SSF53335">
    <property type="entry name" value="S-adenosyl-L-methionine-dependent methyltransferases"/>
    <property type="match status" value="1"/>
</dbReference>
<dbReference type="Pfam" id="PF01189">
    <property type="entry name" value="Methyltr_RsmB-F"/>
    <property type="match status" value="1"/>
</dbReference>
<keyword evidence="4 5" id="KW-0694">RNA-binding</keyword>
<dbReference type="EMBL" id="LGRX02024523">
    <property type="protein sequence ID" value="KAK3253948.1"/>
    <property type="molecule type" value="Genomic_DNA"/>
</dbReference>
<dbReference type="PANTHER" id="PTHR22808">
    <property type="entry name" value="NCL1 YEAST -RELATED NOL1/NOP2/FMU SUN DOMAIN-CONTAINING"/>
    <property type="match status" value="1"/>
</dbReference>
<organism evidence="8 9">
    <name type="scientific">Cymbomonas tetramitiformis</name>
    <dbReference type="NCBI Taxonomy" id="36881"/>
    <lineage>
        <taxon>Eukaryota</taxon>
        <taxon>Viridiplantae</taxon>
        <taxon>Chlorophyta</taxon>
        <taxon>Pyramimonadophyceae</taxon>
        <taxon>Pyramimonadales</taxon>
        <taxon>Pyramimonadaceae</taxon>
        <taxon>Cymbomonas</taxon>
    </lineage>
</organism>
<keyword evidence="1 5" id="KW-0489">Methyltransferase</keyword>
<dbReference type="GO" id="GO:0008173">
    <property type="term" value="F:RNA methyltransferase activity"/>
    <property type="evidence" value="ECO:0007669"/>
    <property type="project" value="InterPro"/>
</dbReference>
<comment type="similarity">
    <text evidence="5">Belongs to the class I-like SAM-binding methyltransferase superfamily. RsmB/NOP family.</text>
</comment>
<keyword evidence="3 5" id="KW-0949">S-adenosyl-L-methionine</keyword>
<dbReference type="InterPro" id="IPR029063">
    <property type="entry name" value="SAM-dependent_MTases_sf"/>
</dbReference>
<evidence type="ECO:0000256" key="2">
    <source>
        <dbReference type="ARBA" id="ARBA00022679"/>
    </source>
</evidence>
<evidence type="ECO:0000256" key="1">
    <source>
        <dbReference type="ARBA" id="ARBA00022603"/>
    </source>
</evidence>
<sequence>MDTSAAEQQKAMLEQPHNGAIQSSDGWEWYIKPKQRSGKQSGKKNVPVVPCMENEVFRQYYIAQRVVPQAEFDAFYSILQTPLPVAVRINDSKSCSRELRARIASSGKFSAIEWFPHDLAWQCESKLLCTEPGLKSELDAASAGGFLSFQEAVSMIPPLLLDIKPEHLVLDICAAPGSKTMQCLDMMHTEVENSDEPLRLCHKGVVIANDIDTRFIPGCRTKKLGATSALITIGNAGKFPPLFEEDPSSPVAADAPPVHKQLLYDRIVCDVPCSGDGTMRKNPEIWRTWEPEYPLKLHVRQLKILLRALHHLKEGGVLSYSTCSLNPIENEAVVLAALRALHPAVAVCCPPEHLQDAMHTVASCKVRAMHPAEAVCCPPEHLQDAMHTVARPGLVEWRVPLPKWCRKDVCEGGVEVSSGDVVGPQLVSHWGEVPKSAQPQHKGPLRRSMFCQPEVEAGEGEDLELTEQLRRCLRVSPHHKNTGGFFVALFTKKFHVPAQPHGLLTSTPPWSENAPVRAAAVSHEQQTTQPLGGPGGADATESSAAADGDGDSQSEPAVDESVPRADISDEADEGQPVPGAPSSAAESSSEAVQAKSLQQGEDGQGVRRAPRPPRFAHAFVALDPTSSEWQDMAAFYGLHTISQQLEGGTERSGVSAIGDPTVAVPVEFLMWENRQASISASSASVVAPAAHPLGGGTQLMLGQAVVAARCGSGAHGTLSAVLNSAFNDG</sequence>
<dbReference type="Proteomes" id="UP001190700">
    <property type="component" value="Unassembled WGS sequence"/>
</dbReference>